<dbReference type="InterPro" id="IPR025359">
    <property type="entry name" value="SduA_C"/>
</dbReference>
<organism evidence="2 3">
    <name type="scientific">Candidatus Desulfatibia profunda</name>
    <dbReference type="NCBI Taxonomy" id="2841695"/>
    <lineage>
        <taxon>Bacteria</taxon>
        <taxon>Pseudomonadati</taxon>
        <taxon>Thermodesulfobacteriota</taxon>
        <taxon>Desulfobacteria</taxon>
        <taxon>Desulfobacterales</taxon>
        <taxon>Desulfobacterales incertae sedis</taxon>
        <taxon>Candidatus Desulfatibia</taxon>
    </lineage>
</organism>
<feature type="domain" description="Shedu protein SduA C-terminal" evidence="1">
    <location>
        <begin position="340"/>
        <end position="488"/>
    </location>
</feature>
<sequence>MESIRDKIQKVISAHGVKLTPQALNSLVESIKRSASSTAGDSDSLLAGLLYSGSYTIDILKDSGVNPYHLRLIAEQSAKSSHDDNNVDSIDSLFSPNCVFGKLLNEISNKKKAIETSDLLAAGIKPQLDDLWISDFPIELRSDIQHDNIILKDLDLLLCRLIAECADALEQGPSKDLRERQKSLNEKEKNIIRKHFEFYGVSKEGLQLIIDATNRWFSERSLQISNSNLMLSTSDVIFQREFGFGTDLFLESGGSIDSVAIGLNVARRLSPERDSPKIALFERDGRIFIKPYTYSNIINIETPHNRCEHSYLSLNAPQPLSLLSKNILDEFEEMLSKNNTSELEIQKFLEHYPEIVNSLGYASAIPHVILTDQGKQSLVPDFILFKPGNRGFDILDLKKPTTKIAVRSPYLRISHEISKAIAQLRAYKNYFKKSTNRDKFVFKYGIEVFEPEIVVIIGMSTEFRSPLERVEIEKQASGIRLYTYDELVDYGRSRSLYVPNLYR</sequence>
<proteinExistence type="predicted"/>
<reference evidence="2 3" key="1">
    <citation type="submission" date="2020-08" db="EMBL/GenBank/DDBJ databases">
        <title>Bridging the membrane lipid divide: bacteria of the FCB group superphylum have the potential to synthesize archaeal ether lipids.</title>
        <authorList>
            <person name="Villanueva L."/>
            <person name="Von Meijenfeldt F.A.B."/>
            <person name="Westbye A.B."/>
            <person name="Yadav S."/>
            <person name="Hopmans E.C."/>
            <person name="Dutilh B.E."/>
            <person name="Sinninghe Damste J.S."/>
        </authorList>
    </citation>
    <scope>NUCLEOTIDE SEQUENCE [LARGE SCALE GENOMIC DNA]</scope>
    <source>
        <strain evidence="2">NIOZ-UU30</strain>
    </source>
</reference>
<accession>A0A8J6TKM1</accession>
<dbReference type="Pfam" id="PF14082">
    <property type="entry name" value="SduA_C"/>
    <property type="match status" value="1"/>
</dbReference>
<dbReference type="EMBL" id="JACNJH010000090">
    <property type="protein sequence ID" value="MBC8360459.1"/>
    <property type="molecule type" value="Genomic_DNA"/>
</dbReference>
<name>A0A8J6TKM1_9BACT</name>
<gene>
    <name evidence="2" type="ORF">H8E23_03545</name>
</gene>
<evidence type="ECO:0000259" key="1">
    <source>
        <dbReference type="Pfam" id="PF14082"/>
    </source>
</evidence>
<protein>
    <submittedName>
        <fullName evidence="2">DUF4263 domain-containing protein</fullName>
    </submittedName>
</protein>
<dbReference type="AlphaFoldDB" id="A0A8J6TKM1"/>
<comment type="caution">
    <text evidence="2">The sequence shown here is derived from an EMBL/GenBank/DDBJ whole genome shotgun (WGS) entry which is preliminary data.</text>
</comment>
<dbReference type="Proteomes" id="UP000603434">
    <property type="component" value="Unassembled WGS sequence"/>
</dbReference>
<evidence type="ECO:0000313" key="2">
    <source>
        <dbReference type="EMBL" id="MBC8360459.1"/>
    </source>
</evidence>
<evidence type="ECO:0000313" key="3">
    <source>
        <dbReference type="Proteomes" id="UP000603434"/>
    </source>
</evidence>